<feature type="region of interest" description="Disordered" evidence="1">
    <location>
        <begin position="25"/>
        <end position="80"/>
    </location>
</feature>
<proteinExistence type="predicted"/>
<keyword evidence="2" id="KW-0732">Signal</keyword>
<name>A0ABT0BJX6_9SPHN</name>
<evidence type="ECO:0000313" key="3">
    <source>
        <dbReference type="EMBL" id="MCJ2185273.1"/>
    </source>
</evidence>
<evidence type="ECO:0000313" key="4">
    <source>
        <dbReference type="Proteomes" id="UP001202281"/>
    </source>
</evidence>
<feature type="signal peptide" evidence="2">
    <location>
        <begin position="1"/>
        <end position="23"/>
    </location>
</feature>
<dbReference type="EMBL" id="JALHLG010000001">
    <property type="protein sequence ID" value="MCJ2185273.1"/>
    <property type="molecule type" value="Genomic_DNA"/>
</dbReference>
<dbReference type="RefSeq" id="WP_243916954.1">
    <property type="nucleotide sequence ID" value="NZ_JALHLG010000001.1"/>
</dbReference>
<feature type="chain" id="PRO_5045641162" evidence="2">
    <location>
        <begin position="24"/>
        <end position="195"/>
    </location>
</feature>
<protein>
    <submittedName>
        <fullName evidence="3">Uncharacterized protein</fullName>
    </submittedName>
</protein>
<comment type="caution">
    <text evidence="3">The sequence shown here is derived from an EMBL/GenBank/DDBJ whole genome shotgun (WGS) entry which is preliminary data.</text>
</comment>
<feature type="compositionally biased region" description="Basic and acidic residues" evidence="1">
    <location>
        <begin position="185"/>
        <end position="195"/>
    </location>
</feature>
<organism evidence="3 4">
    <name type="scientific">Novosphingobium beihaiensis</name>
    <dbReference type="NCBI Taxonomy" id="2930389"/>
    <lineage>
        <taxon>Bacteria</taxon>
        <taxon>Pseudomonadati</taxon>
        <taxon>Pseudomonadota</taxon>
        <taxon>Alphaproteobacteria</taxon>
        <taxon>Sphingomonadales</taxon>
        <taxon>Sphingomonadaceae</taxon>
        <taxon>Novosphingobium</taxon>
    </lineage>
</organism>
<gene>
    <name evidence="3" type="ORF">MTR66_00420</name>
</gene>
<keyword evidence="4" id="KW-1185">Reference proteome</keyword>
<evidence type="ECO:0000256" key="1">
    <source>
        <dbReference type="SAM" id="MobiDB-lite"/>
    </source>
</evidence>
<evidence type="ECO:0000256" key="2">
    <source>
        <dbReference type="SAM" id="SignalP"/>
    </source>
</evidence>
<feature type="compositionally biased region" description="Polar residues" evidence="1">
    <location>
        <begin position="155"/>
        <end position="165"/>
    </location>
</feature>
<reference evidence="3 4" key="1">
    <citation type="submission" date="2022-04" db="EMBL/GenBank/DDBJ databases">
        <title>Identification of a novel bacterium isolated from mangrove sediments.</title>
        <authorList>
            <person name="Pan X."/>
        </authorList>
    </citation>
    <scope>NUCLEOTIDE SEQUENCE [LARGE SCALE GENOMIC DNA]</scope>
    <source>
        <strain evidence="3 4">B2638</strain>
    </source>
</reference>
<accession>A0ABT0BJX6</accession>
<sequence length="195" mass="20227">MRKIHFAGLSALALLATPVVLIAQDMPPPDDTQGVESGQSAMPDETMPDEAMPGETMPPESSGSMDAPDDAGSGADLTPGQQAELATWPAEVKSYYASLAPDRQKAFWALSPDQRAQVAALPAEQQEQVWASIMQQLSTLQAGAGQSAGPDESSSDGTPLAQGSSDAAVPPQAMNKAYPLCSKSVQDECRNPSGA</sequence>
<feature type="region of interest" description="Disordered" evidence="1">
    <location>
        <begin position="140"/>
        <end position="195"/>
    </location>
</feature>
<dbReference type="Proteomes" id="UP001202281">
    <property type="component" value="Unassembled WGS sequence"/>
</dbReference>